<protein>
    <recommendedName>
        <fullName evidence="2">Replication protein A OB domain-containing protein</fullName>
    </recommendedName>
</protein>
<gene>
    <name evidence="3" type="ORF">SMN809_LOCUS34570</name>
</gene>
<keyword evidence="1" id="KW-0238">DNA-binding</keyword>
<reference evidence="3" key="1">
    <citation type="submission" date="2021-02" db="EMBL/GenBank/DDBJ databases">
        <authorList>
            <person name="Nowell W R."/>
        </authorList>
    </citation>
    <scope>NUCLEOTIDE SEQUENCE</scope>
</reference>
<name>A0A8S2XEZ9_9BILA</name>
<accession>A0A8S2XEZ9</accession>
<evidence type="ECO:0000313" key="3">
    <source>
        <dbReference type="EMBL" id="CAF4493250.1"/>
    </source>
</evidence>
<organism evidence="3 4">
    <name type="scientific">Rotaria magnacalcarata</name>
    <dbReference type="NCBI Taxonomy" id="392030"/>
    <lineage>
        <taxon>Eukaryota</taxon>
        <taxon>Metazoa</taxon>
        <taxon>Spiralia</taxon>
        <taxon>Gnathifera</taxon>
        <taxon>Rotifera</taxon>
        <taxon>Eurotatoria</taxon>
        <taxon>Bdelloidea</taxon>
        <taxon>Philodinida</taxon>
        <taxon>Philodinidae</taxon>
        <taxon>Rotaria</taxon>
    </lineage>
</organism>
<dbReference type="EMBL" id="CAJOBI010079773">
    <property type="protein sequence ID" value="CAF4493250.1"/>
    <property type="molecule type" value="Genomic_DNA"/>
</dbReference>
<evidence type="ECO:0000313" key="4">
    <source>
        <dbReference type="Proteomes" id="UP000676336"/>
    </source>
</evidence>
<evidence type="ECO:0000256" key="1">
    <source>
        <dbReference type="ARBA" id="ARBA00023125"/>
    </source>
</evidence>
<dbReference type="InterPro" id="IPR031657">
    <property type="entry name" value="REPA_OB_2"/>
</dbReference>
<comment type="caution">
    <text evidence="3">The sequence shown here is derived from an EMBL/GenBank/DDBJ whole genome shotgun (WGS) entry which is preliminary data.</text>
</comment>
<dbReference type="Pfam" id="PF16900">
    <property type="entry name" value="REPA_OB_2"/>
    <property type="match status" value="1"/>
</dbReference>
<dbReference type="Gene3D" id="2.40.50.140">
    <property type="entry name" value="Nucleic acid-binding proteins"/>
    <property type="match status" value="1"/>
</dbReference>
<dbReference type="SUPFAM" id="SSF50249">
    <property type="entry name" value="Nucleic acid-binding proteins"/>
    <property type="match status" value="1"/>
</dbReference>
<dbReference type="Proteomes" id="UP000676336">
    <property type="component" value="Unassembled WGS sequence"/>
</dbReference>
<evidence type="ECO:0000259" key="2">
    <source>
        <dbReference type="Pfam" id="PF16900"/>
    </source>
</evidence>
<dbReference type="AlphaFoldDB" id="A0A8S2XEZ9"/>
<proteinExistence type="predicted"/>
<feature type="domain" description="Replication protein A OB" evidence="2">
    <location>
        <begin position="55"/>
        <end position="111"/>
    </location>
</feature>
<dbReference type="InterPro" id="IPR012340">
    <property type="entry name" value="NA-bd_OB-fold"/>
</dbReference>
<sequence length="284" mass="32085">MIRGRFTSKSAVGTYDVDQHKFFYFNIMDDSTTLRVKAFDHQCDRIFPNVCIGEIDDFYDVIGVIKSISPATTVHERITFKPLTIVRLLLFDSTGKIEINIWNAMASDFIGQKMIFLRSNIFDCVSITVKKIVLNSTMDSEIFLNPDCKEADKLRSLIASPILNNSETTNFNTKCFVDMGQNMSLNEDLIHSMKKMRLNNSNVESIKNKNAGVLRILDLTPPCSPFRKQSDGEYDVLRRAMNAPLEVSIANSFDEDVVVRKNGFTRSASSSMKFTSDVPVLDGK</sequence>
<dbReference type="GO" id="GO:0003677">
    <property type="term" value="F:DNA binding"/>
    <property type="evidence" value="ECO:0007669"/>
    <property type="project" value="UniProtKB-KW"/>
</dbReference>